<feature type="signal peptide" evidence="2">
    <location>
        <begin position="1"/>
        <end position="19"/>
    </location>
</feature>
<feature type="chain" id="PRO_5034284829" evidence="2">
    <location>
        <begin position="20"/>
        <end position="135"/>
    </location>
</feature>
<comment type="caution">
    <text evidence="3">The sequence shown here is derived from an EMBL/GenBank/DDBJ whole genome shotgun (WGS) entry which is preliminary data.</text>
</comment>
<sequence length="135" mass="14269">MGLMTKMLCLVACAIGVVCTVAPIIVERESVKHKDTTDGKYKGAVTCMFIAFFISTGGLIVLFVTLCCSCNDLCMGIVIVMVGCASMFFAICAYALMKNSTFPLQADKPNAPEWLFGSIVASAGVILCSLTMAVS</sequence>
<name>A0A8E0VH57_9TREM</name>
<organism evidence="3 4">
    <name type="scientific">Fasciolopsis buskii</name>
    <dbReference type="NCBI Taxonomy" id="27845"/>
    <lineage>
        <taxon>Eukaryota</taxon>
        <taxon>Metazoa</taxon>
        <taxon>Spiralia</taxon>
        <taxon>Lophotrochozoa</taxon>
        <taxon>Platyhelminthes</taxon>
        <taxon>Trematoda</taxon>
        <taxon>Digenea</taxon>
        <taxon>Plagiorchiida</taxon>
        <taxon>Echinostomata</taxon>
        <taxon>Echinostomatoidea</taxon>
        <taxon>Fasciolidae</taxon>
        <taxon>Fasciolopsis</taxon>
    </lineage>
</organism>
<keyword evidence="1" id="KW-0812">Transmembrane</keyword>
<protein>
    <submittedName>
        <fullName evidence="3">Uncharacterized protein</fullName>
    </submittedName>
</protein>
<evidence type="ECO:0000313" key="3">
    <source>
        <dbReference type="EMBL" id="KAA0187850.1"/>
    </source>
</evidence>
<feature type="transmembrane region" description="Helical" evidence="1">
    <location>
        <begin position="73"/>
        <end position="96"/>
    </location>
</feature>
<gene>
    <name evidence="3" type="ORF">FBUS_08783</name>
</gene>
<evidence type="ECO:0000256" key="1">
    <source>
        <dbReference type="SAM" id="Phobius"/>
    </source>
</evidence>
<keyword evidence="4" id="KW-1185">Reference proteome</keyword>
<keyword evidence="1" id="KW-0472">Membrane</keyword>
<evidence type="ECO:0000313" key="4">
    <source>
        <dbReference type="Proteomes" id="UP000728185"/>
    </source>
</evidence>
<dbReference type="EMBL" id="LUCM01008845">
    <property type="protein sequence ID" value="KAA0187850.1"/>
    <property type="molecule type" value="Genomic_DNA"/>
</dbReference>
<evidence type="ECO:0000256" key="2">
    <source>
        <dbReference type="SAM" id="SignalP"/>
    </source>
</evidence>
<feature type="transmembrane region" description="Helical" evidence="1">
    <location>
        <begin position="43"/>
        <end position="66"/>
    </location>
</feature>
<proteinExistence type="predicted"/>
<dbReference type="OrthoDB" id="6274614at2759"/>
<keyword evidence="1" id="KW-1133">Transmembrane helix</keyword>
<dbReference type="AlphaFoldDB" id="A0A8E0VH57"/>
<reference evidence="3" key="1">
    <citation type="submission" date="2019-05" db="EMBL/GenBank/DDBJ databases">
        <title>Annotation for the trematode Fasciolopsis buski.</title>
        <authorList>
            <person name="Choi Y.-J."/>
        </authorList>
    </citation>
    <scope>NUCLEOTIDE SEQUENCE</scope>
    <source>
        <strain evidence="3">HT</strain>
        <tissue evidence="3">Whole worm</tissue>
    </source>
</reference>
<accession>A0A8E0VH57</accession>
<keyword evidence="2" id="KW-0732">Signal</keyword>
<dbReference type="Proteomes" id="UP000728185">
    <property type="component" value="Unassembled WGS sequence"/>
</dbReference>
<feature type="transmembrane region" description="Helical" evidence="1">
    <location>
        <begin position="116"/>
        <end position="134"/>
    </location>
</feature>